<dbReference type="GO" id="GO:0016887">
    <property type="term" value="F:ATP hydrolysis activity"/>
    <property type="evidence" value="ECO:0007669"/>
    <property type="project" value="InterPro"/>
</dbReference>
<dbReference type="RefSeq" id="WP_102908283.1">
    <property type="nucleotide sequence ID" value="NZ_POUC01000036.1"/>
</dbReference>
<protein>
    <submittedName>
        <fullName evidence="10">ABC transporter ATP-binding protein</fullName>
    </submittedName>
</protein>
<evidence type="ECO:0000256" key="1">
    <source>
        <dbReference type="ARBA" id="ARBA00004236"/>
    </source>
</evidence>
<evidence type="ECO:0000256" key="5">
    <source>
        <dbReference type="ARBA" id="ARBA00022741"/>
    </source>
</evidence>
<dbReference type="SMART" id="SM00382">
    <property type="entry name" value="AAA"/>
    <property type="match status" value="1"/>
</dbReference>
<keyword evidence="6 10" id="KW-0067">ATP-binding</keyword>
<comment type="similarity">
    <text evidence="2">Belongs to the ABC transporter superfamily.</text>
</comment>
<dbReference type="AlphaFoldDB" id="A0A2N8TUS6"/>
<dbReference type="Pfam" id="PF00005">
    <property type="entry name" value="ABC_tran"/>
    <property type="match status" value="1"/>
</dbReference>
<dbReference type="EMBL" id="POUC01000036">
    <property type="protein sequence ID" value="PNG22743.1"/>
    <property type="molecule type" value="Genomic_DNA"/>
</dbReference>
<dbReference type="InterPro" id="IPR003593">
    <property type="entry name" value="AAA+_ATPase"/>
</dbReference>
<organism evidence="10 11">
    <name type="scientific">Streptomyces cahuitamycinicus</name>
    <dbReference type="NCBI Taxonomy" id="2070367"/>
    <lineage>
        <taxon>Bacteria</taxon>
        <taxon>Bacillati</taxon>
        <taxon>Actinomycetota</taxon>
        <taxon>Actinomycetes</taxon>
        <taxon>Kitasatosporales</taxon>
        <taxon>Streptomycetaceae</taxon>
        <taxon>Streptomyces</taxon>
    </lineage>
</organism>
<comment type="caution">
    <text evidence="10">The sequence shown here is derived from an EMBL/GenBank/DDBJ whole genome shotgun (WGS) entry which is preliminary data.</text>
</comment>
<dbReference type="PANTHER" id="PTHR43553:SF24">
    <property type="entry name" value="ENERGY-COUPLING FACTOR TRANSPORTER ATP-BINDING PROTEIN ECFA1"/>
    <property type="match status" value="1"/>
</dbReference>
<dbReference type="InterPro" id="IPR050095">
    <property type="entry name" value="ECF_ABC_transporter_ATP-bd"/>
</dbReference>
<dbReference type="SUPFAM" id="SSF52540">
    <property type="entry name" value="P-loop containing nucleoside triphosphate hydrolases"/>
    <property type="match status" value="1"/>
</dbReference>
<evidence type="ECO:0000256" key="6">
    <source>
        <dbReference type="ARBA" id="ARBA00022840"/>
    </source>
</evidence>
<dbReference type="Gene3D" id="3.40.50.300">
    <property type="entry name" value="P-loop containing nucleotide triphosphate hydrolases"/>
    <property type="match status" value="1"/>
</dbReference>
<proteinExistence type="inferred from homology"/>
<evidence type="ECO:0000256" key="3">
    <source>
        <dbReference type="ARBA" id="ARBA00022448"/>
    </source>
</evidence>
<dbReference type="GO" id="GO:0042626">
    <property type="term" value="F:ATPase-coupled transmembrane transporter activity"/>
    <property type="evidence" value="ECO:0007669"/>
    <property type="project" value="TreeGrafter"/>
</dbReference>
<dbReference type="PANTHER" id="PTHR43553">
    <property type="entry name" value="HEAVY METAL TRANSPORTER"/>
    <property type="match status" value="1"/>
</dbReference>
<comment type="subcellular location">
    <subcellularLocation>
        <location evidence="1">Cell membrane</location>
    </subcellularLocation>
</comment>
<dbReference type="InterPro" id="IPR015856">
    <property type="entry name" value="ABC_transpr_CbiO/EcfA_su"/>
</dbReference>
<name>A0A2N8TUS6_9ACTN</name>
<keyword evidence="7" id="KW-1278">Translocase</keyword>
<keyword evidence="5" id="KW-0547">Nucleotide-binding</keyword>
<dbReference type="FunFam" id="3.40.50.300:FF:000224">
    <property type="entry name" value="Energy-coupling factor transporter ATP-binding protein EcfA"/>
    <property type="match status" value="1"/>
</dbReference>
<evidence type="ECO:0000256" key="4">
    <source>
        <dbReference type="ARBA" id="ARBA00022475"/>
    </source>
</evidence>
<evidence type="ECO:0000313" key="10">
    <source>
        <dbReference type="EMBL" id="PNG22743.1"/>
    </source>
</evidence>
<evidence type="ECO:0000256" key="7">
    <source>
        <dbReference type="ARBA" id="ARBA00022967"/>
    </source>
</evidence>
<keyword evidence="8" id="KW-0472">Membrane</keyword>
<sequence length="281" mass="30196">MVLRIDSLIHRYPNGTTALAGVSLAVRAGERVAIMGPNGAGKSTLARHLIGIARPTSGTVEVDGRDATGLGIADLARSVGFVFQNPDDQLHAATVAKEVGFGPRNLGFPADRRTALTTWALRVTGLTAEADSHPRHLSFGERKRVALASVLAMDTPIIVLDEPTTGQDHRSVTLLEELVGDLHKKGKTIVAITHDTDFCAENFDRIVVLAEGRVRWDGPVERWLEGAEDPSVSAFEQPQMTRLGRGLGWPAPVVTVDSFLDRLTDHAETGVCPPSPRPLNT</sequence>
<evidence type="ECO:0000256" key="8">
    <source>
        <dbReference type="ARBA" id="ARBA00023136"/>
    </source>
</evidence>
<keyword evidence="4" id="KW-1003">Cell membrane</keyword>
<feature type="domain" description="ABC transporter" evidence="9">
    <location>
        <begin position="3"/>
        <end position="236"/>
    </location>
</feature>
<evidence type="ECO:0000259" key="9">
    <source>
        <dbReference type="PROSITE" id="PS50893"/>
    </source>
</evidence>
<dbReference type="PROSITE" id="PS50893">
    <property type="entry name" value="ABC_TRANSPORTER_2"/>
    <property type="match status" value="1"/>
</dbReference>
<dbReference type="Proteomes" id="UP000235943">
    <property type="component" value="Unassembled WGS sequence"/>
</dbReference>
<dbReference type="InterPro" id="IPR027417">
    <property type="entry name" value="P-loop_NTPase"/>
</dbReference>
<evidence type="ECO:0000256" key="2">
    <source>
        <dbReference type="ARBA" id="ARBA00005417"/>
    </source>
</evidence>
<dbReference type="InterPro" id="IPR003439">
    <property type="entry name" value="ABC_transporter-like_ATP-bd"/>
</dbReference>
<dbReference type="GO" id="GO:0043190">
    <property type="term" value="C:ATP-binding cassette (ABC) transporter complex"/>
    <property type="evidence" value="ECO:0007669"/>
    <property type="project" value="TreeGrafter"/>
</dbReference>
<dbReference type="CDD" id="cd03225">
    <property type="entry name" value="ABC_cobalt_CbiO_domain1"/>
    <property type="match status" value="1"/>
</dbReference>
<dbReference type="GO" id="GO:0005524">
    <property type="term" value="F:ATP binding"/>
    <property type="evidence" value="ECO:0007669"/>
    <property type="project" value="UniProtKB-KW"/>
</dbReference>
<gene>
    <name evidence="10" type="ORF">C1J00_07750</name>
</gene>
<dbReference type="OrthoDB" id="9806471at2"/>
<reference evidence="10 11" key="1">
    <citation type="submission" date="2018-01" db="EMBL/GenBank/DDBJ databases">
        <title>Draft genome sequence of Streptomyces sp. 13K301.</title>
        <authorList>
            <person name="Sahin N."/>
            <person name="Saygin H."/>
            <person name="Ay H."/>
        </authorList>
    </citation>
    <scope>NUCLEOTIDE SEQUENCE [LARGE SCALE GENOMIC DNA]</scope>
    <source>
        <strain evidence="10 11">13K301</strain>
    </source>
</reference>
<evidence type="ECO:0000313" key="11">
    <source>
        <dbReference type="Proteomes" id="UP000235943"/>
    </source>
</evidence>
<accession>A0A2N8TUS6</accession>
<dbReference type="PROSITE" id="PS00211">
    <property type="entry name" value="ABC_TRANSPORTER_1"/>
    <property type="match status" value="1"/>
</dbReference>
<keyword evidence="11" id="KW-1185">Reference proteome</keyword>
<dbReference type="InterPro" id="IPR017871">
    <property type="entry name" value="ABC_transporter-like_CS"/>
</dbReference>
<keyword evidence="3" id="KW-0813">Transport</keyword>